<dbReference type="InterPro" id="IPR055407">
    <property type="entry name" value="TraM_C"/>
</dbReference>
<dbReference type="EMBL" id="JBCFQK010000003">
    <property type="protein sequence ID" value="MFA9193404.1"/>
    <property type="molecule type" value="Genomic_DNA"/>
</dbReference>
<feature type="compositionally biased region" description="Polar residues" evidence="1">
    <location>
        <begin position="132"/>
        <end position="145"/>
    </location>
</feature>
<keyword evidence="2" id="KW-0472">Membrane</keyword>
<dbReference type="NCBIfam" id="TIGR03779">
    <property type="entry name" value="Bac_Flav_CT_M"/>
    <property type="match status" value="1"/>
</dbReference>
<sequence length="439" mass="48738">MKENENKKNTVFVTDGSQNNTSDIVLESSLNKVNKFKKPLIFSLMSIVFLGCMYLIFKPSENRKKTEDIGLNDSVPEATDNGLQDDKQKAYEEAMLEQKNLEKRKSLLSLSDYWKEDDIDSTTPVLSEDGNEASNTIAGNTNSSLDSYRNAQNAVGTFYQNDNPETLQLRKQLNELKEQLVKKNETAIDPVESQLELMEKSYQMAAKYLPTNGVSGEQPKEQKAALSGSSNQKETFVAFVPASKNVVSSLYRVPTDSIFIDNWSENHNLGFYTVGKTEQQIQPKNSIRAVVQQTQLLTEESSVRLRLLESAKIGNHIIPQGTVLTANSKFQQGRVQMKITSIEQHGNIIPVNIIVYGLDGQEGLFVPYSPEMSAFKEMAANMGQTSGSSIMMTNSAGQQIAGDLSRGLVQGVSGYFSKKMRTPKVTLKAGHQVFLVSKK</sequence>
<organism evidence="4 5">
    <name type="scientific">Flavobacterium magnesitis</name>
    <dbReference type="NCBI Taxonomy" id="3138077"/>
    <lineage>
        <taxon>Bacteria</taxon>
        <taxon>Pseudomonadati</taxon>
        <taxon>Bacteroidota</taxon>
        <taxon>Flavobacteriia</taxon>
        <taxon>Flavobacteriales</taxon>
        <taxon>Flavobacteriaceae</taxon>
        <taxon>Flavobacterium</taxon>
    </lineage>
</organism>
<feature type="domain" description="Conjugative transposon TraM C-terminal" evidence="3">
    <location>
        <begin position="287"/>
        <end position="436"/>
    </location>
</feature>
<evidence type="ECO:0000313" key="4">
    <source>
        <dbReference type="EMBL" id="MFA9193404.1"/>
    </source>
</evidence>
<proteinExistence type="predicted"/>
<keyword evidence="5" id="KW-1185">Reference proteome</keyword>
<keyword evidence="2" id="KW-0812">Transmembrane</keyword>
<evidence type="ECO:0000259" key="3">
    <source>
        <dbReference type="Pfam" id="PF12508"/>
    </source>
</evidence>
<name>A0ABV4TH17_9FLAO</name>
<evidence type="ECO:0000313" key="5">
    <source>
        <dbReference type="Proteomes" id="UP001574170"/>
    </source>
</evidence>
<reference evidence="4 5" key="1">
    <citation type="submission" date="2024-04" db="EMBL/GenBank/DDBJ databases">
        <title>New Clade of Flavobacterium.</title>
        <authorList>
            <person name="Matos L."/>
            <person name="Proenca D.N."/>
            <person name="Fransisco R.M."/>
            <person name="Chung A.P."/>
            <person name="Maccario L."/>
            <person name="Sorensen S.J."/>
            <person name="Morais P.V."/>
        </authorList>
    </citation>
    <scope>NUCLEOTIDE SEQUENCE [LARGE SCALE GENOMIC DNA]</scope>
    <source>
        <strain evidence="4 5">FBOR7N2.3</strain>
    </source>
</reference>
<dbReference type="InterPro" id="IPR022187">
    <property type="entry name" value="Conjug_transposon_TraM"/>
</dbReference>
<feature type="transmembrane region" description="Helical" evidence="2">
    <location>
        <begin position="40"/>
        <end position="57"/>
    </location>
</feature>
<feature type="region of interest" description="Disordered" evidence="1">
    <location>
        <begin position="124"/>
        <end position="145"/>
    </location>
</feature>
<comment type="caution">
    <text evidence="4">The sequence shown here is derived from an EMBL/GenBank/DDBJ whole genome shotgun (WGS) entry which is preliminary data.</text>
</comment>
<accession>A0ABV4TH17</accession>
<dbReference type="Pfam" id="PF12508">
    <property type="entry name" value="Transposon_TraM"/>
    <property type="match status" value="1"/>
</dbReference>
<keyword evidence="2" id="KW-1133">Transmembrane helix</keyword>
<dbReference type="Proteomes" id="UP001574170">
    <property type="component" value="Unassembled WGS sequence"/>
</dbReference>
<gene>
    <name evidence="4" type="primary">traM</name>
    <name evidence="4" type="ORF">AAGV33_03225</name>
</gene>
<protein>
    <submittedName>
        <fullName evidence="4">Conjugative transposon protein TraM</fullName>
    </submittedName>
</protein>
<evidence type="ECO:0000256" key="2">
    <source>
        <dbReference type="SAM" id="Phobius"/>
    </source>
</evidence>
<dbReference type="RefSeq" id="WP_373390514.1">
    <property type="nucleotide sequence ID" value="NZ_JBCFQK010000003.1"/>
</dbReference>
<evidence type="ECO:0000256" key="1">
    <source>
        <dbReference type="SAM" id="MobiDB-lite"/>
    </source>
</evidence>